<name>A0A0B8ZU28_9SPHN</name>
<evidence type="ECO:0000313" key="1">
    <source>
        <dbReference type="EMBL" id="KHS41786.1"/>
    </source>
</evidence>
<comment type="caution">
    <text evidence="1">The sequence shown here is derived from an EMBL/GenBank/DDBJ whole genome shotgun (WGS) entry which is preliminary data.</text>
</comment>
<dbReference type="PATRIC" id="fig|48936.3.peg.4539"/>
<dbReference type="EMBL" id="JRVC01000034">
    <property type="protein sequence ID" value="KHS41786.1"/>
    <property type="molecule type" value="Genomic_DNA"/>
</dbReference>
<reference evidence="1 2" key="1">
    <citation type="submission" date="2014-10" db="EMBL/GenBank/DDBJ databases">
        <title>Draft genome sequence of Novosphingobium subterraneum DSM 12447.</title>
        <authorList>
            <person name="Gan H.M."/>
            <person name="Gan H.Y."/>
            <person name="Savka M.A."/>
        </authorList>
    </citation>
    <scope>NUCLEOTIDE SEQUENCE [LARGE SCALE GENOMIC DNA]</scope>
    <source>
        <strain evidence="1 2">DSM 12447</strain>
    </source>
</reference>
<proteinExistence type="predicted"/>
<organism evidence="1 2">
    <name type="scientific">Novosphingobium subterraneum</name>
    <dbReference type="NCBI Taxonomy" id="48936"/>
    <lineage>
        <taxon>Bacteria</taxon>
        <taxon>Pseudomonadati</taxon>
        <taxon>Pseudomonadota</taxon>
        <taxon>Alphaproteobacteria</taxon>
        <taxon>Sphingomonadales</taxon>
        <taxon>Sphingomonadaceae</taxon>
        <taxon>Novosphingobium</taxon>
    </lineage>
</organism>
<accession>A0A0B8ZU28</accession>
<dbReference type="AlphaFoldDB" id="A0A0B8ZU28"/>
<gene>
    <name evidence="1" type="ORF">NJ75_04506</name>
</gene>
<evidence type="ECO:0000313" key="2">
    <source>
        <dbReference type="Proteomes" id="UP000031338"/>
    </source>
</evidence>
<sequence length="81" mass="8754">MSGSGARSKVPADGPFEYFRGISIDLMTRGALAIRLHRLSTSSWRARFECCSDVLQVSALSPENADLPLHMPANDQAYAAA</sequence>
<dbReference type="Proteomes" id="UP000031338">
    <property type="component" value="Unassembled WGS sequence"/>
</dbReference>
<protein>
    <submittedName>
        <fullName evidence="1">Uncharacterized protein</fullName>
    </submittedName>
</protein>
<keyword evidence="2" id="KW-1185">Reference proteome</keyword>